<dbReference type="InterPro" id="IPR039418">
    <property type="entry name" value="LexA-like"/>
</dbReference>
<dbReference type="InterPro" id="IPR015927">
    <property type="entry name" value="Peptidase_S24_S26A/B/C"/>
</dbReference>
<keyword evidence="2" id="KW-0238">DNA-binding</keyword>
<evidence type="ECO:0000256" key="3">
    <source>
        <dbReference type="ARBA" id="ARBA00023163"/>
    </source>
</evidence>
<dbReference type="RefSeq" id="WP_166577393.1">
    <property type="nucleotide sequence ID" value="NZ_JASHIF010000023.1"/>
</dbReference>
<sequence length="231" mass="26608">MDTFFSQNLQYLRKQLDGKISQEKLAEEVDLKKSTLGSYESGRAEPRYADLIKLASYFNVSVDDMLTKDLATNQPTKRQEDKLRILATTVNNENEENIEFVPIKAVAGYSNGYGDIDYISRLPIFNVPFLPKDRKYRVFPIQGDSMLPLREGSLVFAEYVDNWRAIKNGTICIVVTKDEGVVLKKVFNYLNEKNVLILKSTNERYAPYPVMEDDIQELWKFVGFFTGEFPL</sequence>
<dbReference type="SUPFAM" id="SSF51306">
    <property type="entry name" value="LexA/Signal peptidase"/>
    <property type="match status" value="1"/>
</dbReference>
<dbReference type="Pfam" id="PF00717">
    <property type="entry name" value="Peptidase_S24"/>
    <property type="match status" value="1"/>
</dbReference>
<protein>
    <submittedName>
        <fullName evidence="5">LexA family transcriptional regulator</fullName>
    </submittedName>
</protein>
<name>A0ABT6YE65_9BACT</name>
<dbReference type="InterPro" id="IPR001387">
    <property type="entry name" value="Cro/C1-type_HTH"/>
</dbReference>
<evidence type="ECO:0000256" key="1">
    <source>
        <dbReference type="ARBA" id="ARBA00023015"/>
    </source>
</evidence>
<dbReference type="Proteomes" id="UP001236507">
    <property type="component" value="Unassembled WGS sequence"/>
</dbReference>
<dbReference type="CDD" id="cd06529">
    <property type="entry name" value="S24_LexA-like"/>
    <property type="match status" value="1"/>
</dbReference>
<dbReference type="PROSITE" id="PS50943">
    <property type="entry name" value="HTH_CROC1"/>
    <property type="match status" value="1"/>
</dbReference>
<dbReference type="Gene3D" id="1.10.260.40">
    <property type="entry name" value="lambda repressor-like DNA-binding domains"/>
    <property type="match status" value="1"/>
</dbReference>
<reference evidence="5 6" key="1">
    <citation type="submission" date="2023-05" db="EMBL/GenBank/DDBJ databases">
        <title>Novel species of genus Flectobacillus isolated from stream in China.</title>
        <authorList>
            <person name="Lu H."/>
        </authorList>
    </citation>
    <scope>NUCLEOTIDE SEQUENCE [LARGE SCALE GENOMIC DNA]</scope>
    <source>
        <strain evidence="5 6">KCTC 42575</strain>
    </source>
</reference>
<keyword evidence="1" id="KW-0805">Transcription regulation</keyword>
<evidence type="ECO:0000313" key="5">
    <source>
        <dbReference type="EMBL" id="MDI9861887.1"/>
    </source>
</evidence>
<keyword evidence="3" id="KW-0804">Transcription</keyword>
<accession>A0ABT6YE65</accession>
<dbReference type="InterPro" id="IPR036286">
    <property type="entry name" value="LexA/Signal_pep-like_sf"/>
</dbReference>
<feature type="domain" description="HTH cro/C1-type" evidence="4">
    <location>
        <begin position="9"/>
        <end position="65"/>
    </location>
</feature>
<dbReference type="Gene3D" id="2.10.109.10">
    <property type="entry name" value="Umud Fragment, subunit A"/>
    <property type="match status" value="1"/>
</dbReference>
<dbReference type="InterPro" id="IPR010982">
    <property type="entry name" value="Lambda_DNA-bd_dom_sf"/>
</dbReference>
<dbReference type="EMBL" id="JASHIF010000023">
    <property type="protein sequence ID" value="MDI9861887.1"/>
    <property type="molecule type" value="Genomic_DNA"/>
</dbReference>
<evidence type="ECO:0000313" key="6">
    <source>
        <dbReference type="Proteomes" id="UP001236507"/>
    </source>
</evidence>
<dbReference type="PANTHER" id="PTHR40661:SF3">
    <property type="entry name" value="FELS-1 PROPHAGE TRANSCRIPTIONAL REGULATOR"/>
    <property type="match status" value="1"/>
</dbReference>
<evidence type="ECO:0000259" key="4">
    <source>
        <dbReference type="PROSITE" id="PS50943"/>
    </source>
</evidence>
<gene>
    <name evidence="5" type="ORF">QM524_21880</name>
</gene>
<dbReference type="Pfam" id="PF01381">
    <property type="entry name" value="HTH_3"/>
    <property type="match status" value="1"/>
</dbReference>
<proteinExistence type="predicted"/>
<dbReference type="PANTHER" id="PTHR40661">
    <property type="match status" value="1"/>
</dbReference>
<dbReference type="CDD" id="cd00093">
    <property type="entry name" value="HTH_XRE"/>
    <property type="match status" value="1"/>
</dbReference>
<comment type="caution">
    <text evidence="5">The sequence shown here is derived from an EMBL/GenBank/DDBJ whole genome shotgun (WGS) entry which is preliminary data.</text>
</comment>
<organism evidence="5 6">
    <name type="scientific">Flectobacillus roseus</name>
    <dbReference type="NCBI Taxonomy" id="502259"/>
    <lineage>
        <taxon>Bacteria</taxon>
        <taxon>Pseudomonadati</taxon>
        <taxon>Bacteroidota</taxon>
        <taxon>Cytophagia</taxon>
        <taxon>Cytophagales</taxon>
        <taxon>Flectobacillaceae</taxon>
        <taxon>Flectobacillus</taxon>
    </lineage>
</organism>
<dbReference type="SUPFAM" id="SSF47413">
    <property type="entry name" value="lambda repressor-like DNA-binding domains"/>
    <property type="match status" value="1"/>
</dbReference>
<dbReference type="SMART" id="SM00530">
    <property type="entry name" value="HTH_XRE"/>
    <property type="match status" value="1"/>
</dbReference>
<keyword evidence="6" id="KW-1185">Reference proteome</keyword>
<evidence type="ECO:0000256" key="2">
    <source>
        <dbReference type="ARBA" id="ARBA00023125"/>
    </source>
</evidence>